<dbReference type="Proteomes" id="UP000283569">
    <property type="component" value="Unassembled WGS sequence"/>
</dbReference>
<dbReference type="AlphaFoldDB" id="A0A420UAT1"/>
<reference evidence="1 2" key="1">
    <citation type="journal article" date="2018" name="Sci. Rep.">
        <title>Characterisation of pathogen-specific regions and novel effector candidates in Fusarium oxysporum f. sp. cepae.</title>
        <authorList>
            <person name="Armitage A.D."/>
            <person name="Taylor A."/>
            <person name="Sobczyk M.K."/>
            <person name="Baxter L."/>
            <person name="Greenfield B.P."/>
            <person name="Bates H.J."/>
            <person name="Wilson F."/>
            <person name="Jackson A.C."/>
            <person name="Ott S."/>
            <person name="Harrison R.J."/>
            <person name="Clarkson J.P."/>
        </authorList>
    </citation>
    <scope>NUCLEOTIDE SEQUENCE [LARGE SCALE GENOMIC DNA]</scope>
    <source>
        <strain evidence="1 2">Fp_A8</strain>
    </source>
</reference>
<evidence type="ECO:0000313" key="2">
    <source>
        <dbReference type="Proteomes" id="UP000283569"/>
    </source>
</evidence>
<sequence length="284" mass="32348">MTRRSRDEDDKENAKYANGYACAIVGERLFNTVITCLSASGVAISSLSTDLFILGHVECTEIPAWRQLDLSKLKHLELDLLYPYVPYGLRERTSMAAFLHNAQSCIQKKLGNMVHNLIDKCYSMVETLSLGDSIDRDLEIVWPTRAATYELPALREFDQAMESHPRLLHDWLLRMKNLRSFMIWGGLAEKRPVSWRHVLDAIRDHPNVSGPDPKGLRFRFPGDTDYEGVVCKDSSIASPREVPNTEYSLYPLEAHLYGEIEYSHNVALRKELGDYGHGDEDSDE</sequence>
<protein>
    <submittedName>
        <fullName evidence="1">Uncharacterized protein</fullName>
    </submittedName>
</protein>
<dbReference type="EMBL" id="MRDB01000001">
    <property type="protein sequence ID" value="RKL50895.1"/>
    <property type="molecule type" value="Genomic_DNA"/>
</dbReference>
<accession>A0A420UAT1</accession>
<name>A0A420UAT1_GIBIN</name>
<gene>
    <name evidence="1" type="ORF">BFJ72_g348</name>
</gene>
<comment type="caution">
    <text evidence="1">The sequence shown here is derived from an EMBL/GenBank/DDBJ whole genome shotgun (WGS) entry which is preliminary data.</text>
</comment>
<proteinExistence type="predicted"/>
<evidence type="ECO:0000313" key="1">
    <source>
        <dbReference type="EMBL" id="RKL50895.1"/>
    </source>
</evidence>
<organism evidence="1 2">
    <name type="scientific">Gibberella intermedia</name>
    <name type="common">Bulb rot disease fungus</name>
    <name type="synonym">Fusarium proliferatum</name>
    <dbReference type="NCBI Taxonomy" id="948311"/>
    <lineage>
        <taxon>Eukaryota</taxon>
        <taxon>Fungi</taxon>
        <taxon>Dikarya</taxon>
        <taxon>Ascomycota</taxon>
        <taxon>Pezizomycotina</taxon>
        <taxon>Sordariomycetes</taxon>
        <taxon>Hypocreomycetidae</taxon>
        <taxon>Hypocreales</taxon>
        <taxon>Nectriaceae</taxon>
        <taxon>Fusarium</taxon>
        <taxon>Fusarium fujikuroi species complex</taxon>
    </lineage>
</organism>